<keyword evidence="2" id="KW-1185">Reference proteome</keyword>
<dbReference type="Proteomes" id="UP000589626">
    <property type="component" value="Unassembled WGS sequence"/>
</dbReference>
<reference evidence="1 2" key="1">
    <citation type="submission" date="2020-08" db="EMBL/GenBank/DDBJ databases">
        <title>Sequencing the genomes of 1000 actinobacteria strains.</title>
        <authorList>
            <person name="Klenk H.-P."/>
        </authorList>
    </citation>
    <scope>NUCLEOTIDE SEQUENCE [LARGE SCALE GENOMIC DNA]</scope>
    <source>
        <strain evidence="1 2">DSM 105498</strain>
    </source>
</reference>
<comment type="caution">
    <text evidence="1">The sequence shown here is derived from an EMBL/GenBank/DDBJ whole genome shotgun (WGS) entry which is preliminary data.</text>
</comment>
<sequence>MSVAERVVDGLGPAFQKAAGPVLDDLAGGLTSELETADLLATPTPGGWSAAFDLVTTPDPAWLGSATGTTVPAGLTLEEQRAYVRERPAWRRGSLDAMASAVRTLLAAPSRVGFAERHDANAWRLRILVYAADASGITEAQVLAAAATQKPVGLVLDGVTVVPAVTYDDLAGMYDDYAALEVEGWGYPLTLEDDIPGIRWWRPASRITRYARTRVIAPTYAERSARFPTYRSSRDHDPQEA</sequence>
<evidence type="ECO:0000313" key="1">
    <source>
        <dbReference type="EMBL" id="MBB3041032.1"/>
    </source>
</evidence>
<organism evidence="1 2">
    <name type="scientific">Nocardioides soli</name>
    <dbReference type="NCBI Taxonomy" id="1036020"/>
    <lineage>
        <taxon>Bacteria</taxon>
        <taxon>Bacillati</taxon>
        <taxon>Actinomycetota</taxon>
        <taxon>Actinomycetes</taxon>
        <taxon>Propionibacteriales</taxon>
        <taxon>Nocardioidaceae</taxon>
        <taxon>Nocardioides</taxon>
    </lineage>
</organism>
<proteinExistence type="predicted"/>
<dbReference type="EMBL" id="JACHWR010000001">
    <property type="protein sequence ID" value="MBB3041032.1"/>
    <property type="molecule type" value="Genomic_DNA"/>
</dbReference>
<gene>
    <name evidence="1" type="ORF">FHU40_000833</name>
</gene>
<protein>
    <submittedName>
        <fullName evidence="1">Uncharacterized protein</fullName>
    </submittedName>
</protein>
<dbReference type="RefSeq" id="WP_183590986.1">
    <property type="nucleotide sequence ID" value="NZ_JACHWR010000001.1"/>
</dbReference>
<dbReference type="AlphaFoldDB" id="A0A7W4VSK2"/>
<name>A0A7W4VSK2_9ACTN</name>
<evidence type="ECO:0000313" key="2">
    <source>
        <dbReference type="Proteomes" id="UP000589626"/>
    </source>
</evidence>
<accession>A0A7W4VSK2</accession>